<proteinExistence type="predicted"/>
<reference evidence="2 4" key="2">
    <citation type="submission" date="2018-06" db="EMBL/GenBank/DDBJ databases">
        <title>Genomic Encyclopedia of Type Strains, Phase III (KMG-III): the genomes of soil and plant-associated and newly described type strains.</title>
        <authorList>
            <person name="Whitman W."/>
        </authorList>
    </citation>
    <scope>NUCLEOTIDE SEQUENCE [LARGE SCALE GENOMIC DNA]</scope>
    <source>
        <strain evidence="2 4">CGMCC 1.15366</strain>
    </source>
</reference>
<keyword evidence="1" id="KW-0812">Transmembrane</keyword>
<accession>A0A327X0G5</accession>
<feature type="transmembrane region" description="Helical" evidence="1">
    <location>
        <begin position="86"/>
        <end position="103"/>
    </location>
</feature>
<keyword evidence="5" id="KW-1185">Reference proteome</keyword>
<sequence length="269" mass="29324">MAQPSVSQQFPLARMHWVLPAFYAAAFVLAALARWLTADSQGERINLALSALALGAAALWVSLLLVRPKPVHFPARSRVTCLEYMLASAWLACAGLLVLHPGWQLASQPPSGFMAIVWGISWLASLLGPVGLAFLLACLAHWLLLQWYLDYRQACWIALETRQLKALSGALEAQLVSLNAERDTFHLGNKDAAYTATKLAHWLTYRRHRPFSLELAASGYSISASPIDAGNAKKDNAVAPIQRTAFIGAFDITLSQAQVADVQLTLHVA</sequence>
<feature type="transmembrane region" description="Helical" evidence="1">
    <location>
        <begin position="115"/>
        <end position="144"/>
    </location>
</feature>
<organism evidence="2 4">
    <name type="scientific">Aliidiomarina maris</name>
    <dbReference type="NCBI Taxonomy" id="531312"/>
    <lineage>
        <taxon>Bacteria</taxon>
        <taxon>Pseudomonadati</taxon>
        <taxon>Pseudomonadota</taxon>
        <taxon>Gammaproteobacteria</taxon>
        <taxon>Alteromonadales</taxon>
        <taxon>Idiomarinaceae</taxon>
        <taxon>Aliidiomarina</taxon>
    </lineage>
</organism>
<gene>
    <name evidence="2" type="ORF">B0I24_10582</name>
    <name evidence="3" type="ORF">CWE07_07330</name>
</gene>
<dbReference type="Proteomes" id="UP000249203">
    <property type="component" value="Unassembled WGS sequence"/>
</dbReference>
<evidence type="ECO:0000313" key="3">
    <source>
        <dbReference type="EMBL" id="RUO24847.1"/>
    </source>
</evidence>
<dbReference type="RefSeq" id="WP_111569174.1">
    <property type="nucleotide sequence ID" value="NZ_PIPK01000005.1"/>
</dbReference>
<evidence type="ECO:0000313" key="5">
    <source>
        <dbReference type="Proteomes" id="UP000287865"/>
    </source>
</evidence>
<evidence type="ECO:0000256" key="1">
    <source>
        <dbReference type="SAM" id="Phobius"/>
    </source>
</evidence>
<evidence type="ECO:0000313" key="4">
    <source>
        <dbReference type="Proteomes" id="UP000249203"/>
    </source>
</evidence>
<reference evidence="3 5" key="1">
    <citation type="journal article" date="2018" name="Front. Microbiol.">
        <title>Genome-Based Analysis Reveals the Taxonomy and Diversity of the Family Idiomarinaceae.</title>
        <authorList>
            <person name="Liu Y."/>
            <person name="Lai Q."/>
            <person name="Shao Z."/>
        </authorList>
    </citation>
    <scope>NUCLEOTIDE SEQUENCE [LARGE SCALE GENOMIC DNA]</scope>
    <source>
        <strain evidence="3 5">CF12-14</strain>
    </source>
</reference>
<dbReference type="Proteomes" id="UP000287865">
    <property type="component" value="Unassembled WGS sequence"/>
</dbReference>
<dbReference type="EMBL" id="PIPK01000005">
    <property type="protein sequence ID" value="RUO24847.1"/>
    <property type="molecule type" value="Genomic_DNA"/>
</dbReference>
<protein>
    <submittedName>
        <fullName evidence="2">Uncharacterized protein</fullName>
    </submittedName>
</protein>
<dbReference type="EMBL" id="QLMD01000005">
    <property type="protein sequence ID" value="RAJ98330.1"/>
    <property type="molecule type" value="Genomic_DNA"/>
</dbReference>
<keyword evidence="1" id="KW-0472">Membrane</keyword>
<dbReference type="AlphaFoldDB" id="A0A327X0G5"/>
<keyword evidence="1" id="KW-1133">Transmembrane helix</keyword>
<name>A0A327X0G5_9GAMM</name>
<evidence type="ECO:0000313" key="2">
    <source>
        <dbReference type="EMBL" id="RAJ98330.1"/>
    </source>
</evidence>
<feature type="transmembrane region" description="Helical" evidence="1">
    <location>
        <begin position="45"/>
        <end position="66"/>
    </location>
</feature>
<feature type="transmembrane region" description="Helical" evidence="1">
    <location>
        <begin position="12"/>
        <end position="33"/>
    </location>
</feature>
<comment type="caution">
    <text evidence="2">The sequence shown here is derived from an EMBL/GenBank/DDBJ whole genome shotgun (WGS) entry which is preliminary data.</text>
</comment>